<proteinExistence type="predicted"/>
<gene>
    <name evidence="1" type="ordered locus">PTH_1633</name>
</gene>
<sequence>MPNIQNGDGVAERNGILVKIRLDFKGTGKPGRFLFGGKPTDKAAEDAREQHVSVFRNVPIQGIQILDIDVSTDVYTVYDDLTNVDVAYAPLILTVKADGLEDIIRFITREDFRKIEILDPAFLTLSHLDVERLLFKVHEEMKEFRSRLERKYNLK</sequence>
<evidence type="ECO:0000313" key="2">
    <source>
        <dbReference type="Proteomes" id="UP000006556"/>
    </source>
</evidence>
<keyword evidence="2" id="KW-1185">Reference proteome</keyword>
<dbReference type="EMBL" id="AP009389">
    <property type="protein sequence ID" value="BAF59814.1"/>
    <property type="molecule type" value="Genomic_DNA"/>
</dbReference>
<reference evidence="2" key="1">
    <citation type="journal article" date="2008" name="Genome Res.">
        <title>The genome of Pelotomaculum thermopropionicum reveals niche-associated evolution in anaerobic microbiota.</title>
        <authorList>
            <person name="Kosaka T."/>
            <person name="Kato S."/>
            <person name="Shimoyama T."/>
            <person name="Ishii S."/>
            <person name="Abe T."/>
            <person name="Watanabe K."/>
        </authorList>
    </citation>
    <scope>NUCLEOTIDE SEQUENCE [LARGE SCALE GENOMIC DNA]</scope>
    <source>
        <strain evidence="2">DSM 13744 / JCM 10971 / SI</strain>
    </source>
</reference>
<dbReference type="AlphaFoldDB" id="A5D1T2"/>
<dbReference type="KEGG" id="pth:PTH_1633"/>
<name>A5D1T2_PELTS</name>
<organism evidence="1 2">
    <name type="scientific">Pelotomaculum thermopropionicum (strain DSM 13744 / JCM 10971 / SI)</name>
    <dbReference type="NCBI Taxonomy" id="370438"/>
    <lineage>
        <taxon>Bacteria</taxon>
        <taxon>Bacillati</taxon>
        <taxon>Bacillota</taxon>
        <taxon>Clostridia</taxon>
        <taxon>Eubacteriales</taxon>
        <taxon>Desulfotomaculaceae</taxon>
        <taxon>Pelotomaculum</taxon>
    </lineage>
</organism>
<protein>
    <submittedName>
        <fullName evidence="1">Uncharacterized protein</fullName>
    </submittedName>
</protein>
<dbReference type="Proteomes" id="UP000006556">
    <property type="component" value="Chromosome"/>
</dbReference>
<dbReference type="STRING" id="370438.PTH_1633"/>
<dbReference type="eggNOG" id="ENOG5032W4C">
    <property type="taxonomic scope" value="Bacteria"/>
</dbReference>
<evidence type="ECO:0000313" key="1">
    <source>
        <dbReference type="EMBL" id="BAF59814.1"/>
    </source>
</evidence>
<accession>A5D1T2</accession>
<dbReference type="HOGENOM" id="CLU_1701433_0_0_9"/>